<dbReference type="PANTHER" id="PTHR24348:SF22">
    <property type="entry name" value="NON-SPECIFIC SERINE_THREONINE PROTEIN KINASE"/>
    <property type="match status" value="1"/>
</dbReference>
<evidence type="ECO:0000313" key="9">
    <source>
        <dbReference type="EnsemblMetazoa" id="G17224.1:cds"/>
    </source>
</evidence>
<feature type="binding site" evidence="6">
    <location>
        <position position="60"/>
    </location>
    <ligand>
        <name>ATP</name>
        <dbReference type="ChEBI" id="CHEBI:30616"/>
    </ligand>
</feature>
<keyword evidence="3 6" id="KW-0547">Nucleotide-binding</keyword>
<proteinExistence type="inferred from homology"/>
<dbReference type="GO" id="GO:0005829">
    <property type="term" value="C:cytosol"/>
    <property type="evidence" value="ECO:0007669"/>
    <property type="project" value="TreeGrafter"/>
</dbReference>
<evidence type="ECO:0000256" key="2">
    <source>
        <dbReference type="ARBA" id="ARBA00022679"/>
    </source>
</evidence>
<keyword evidence="5 6" id="KW-0067">ATP-binding</keyword>
<dbReference type="Gene3D" id="1.10.510.10">
    <property type="entry name" value="Transferase(Phosphotransferase) domain 1"/>
    <property type="match status" value="1"/>
</dbReference>
<dbReference type="FunFam" id="3.30.200.20:FF:000042">
    <property type="entry name" value="Aurora kinase A"/>
    <property type="match status" value="1"/>
</dbReference>
<dbReference type="PROSITE" id="PS00107">
    <property type="entry name" value="PROTEIN_KINASE_ATP"/>
    <property type="match status" value="1"/>
</dbReference>
<comment type="similarity">
    <text evidence="7">Belongs to the protein kinase superfamily.</text>
</comment>
<dbReference type="PIRSF" id="PIRSF000654">
    <property type="entry name" value="Integrin-linked_kinase"/>
    <property type="match status" value="1"/>
</dbReference>
<dbReference type="GO" id="GO:0000045">
    <property type="term" value="P:autophagosome assembly"/>
    <property type="evidence" value="ECO:0007669"/>
    <property type="project" value="TreeGrafter"/>
</dbReference>
<dbReference type="GO" id="GO:0004674">
    <property type="term" value="F:protein serine/threonine kinase activity"/>
    <property type="evidence" value="ECO:0007669"/>
    <property type="project" value="UniProtKB-KW"/>
</dbReference>
<dbReference type="Pfam" id="PF00069">
    <property type="entry name" value="Pkinase"/>
    <property type="match status" value="1"/>
</dbReference>
<evidence type="ECO:0000256" key="5">
    <source>
        <dbReference type="ARBA" id="ARBA00022840"/>
    </source>
</evidence>
<dbReference type="AlphaFoldDB" id="A0A8W8J8X7"/>
<dbReference type="GO" id="GO:0005524">
    <property type="term" value="F:ATP binding"/>
    <property type="evidence" value="ECO:0007669"/>
    <property type="project" value="UniProtKB-UniRule"/>
</dbReference>
<dbReference type="PROSITE" id="PS00108">
    <property type="entry name" value="PROTEIN_KINASE_ST"/>
    <property type="match status" value="1"/>
</dbReference>
<organism evidence="9 10">
    <name type="scientific">Magallana gigas</name>
    <name type="common">Pacific oyster</name>
    <name type="synonym">Crassostrea gigas</name>
    <dbReference type="NCBI Taxonomy" id="29159"/>
    <lineage>
        <taxon>Eukaryota</taxon>
        <taxon>Metazoa</taxon>
        <taxon>Spiralia</taxon>
        <taxon>Lophotrochozoa</taxon>
        <taxon>Mollusca</taxon>
        <taxon>Bivalvia</taxon>
        <taxon>Autobranchia</taxon>
        <taxon>Pteriomorphia</taxon>
        <taxon>Ostreida</taxon>
        <taxon>Ostreoidea</taxon>
        <taxon>Ostreidae</taxon>
        <taxon>Magallana</taxon>
    </lineage>
</organism>
<dbReference type="GO" id="GO:0016020">
    <property type="term" value="C:membrane"/>
    <property type="evidence" value="ECO:0007669"/>
    <property type="project" value="TreeGrafter"/>
</dbReference>
<accession>A0A8W8J8X7</accession>
<sequence length="284" mass="32677">MSLDLFETVFKETFVLNDKRKRVGNYSLGRVIGRGAFGTVRLGTHLLSGENAAVKVVPKKSILQKDKARRRFARELHALKQMDHPNIVCLKEWMETERNFYLVLTYINGDTLKHYLNDVKRLSENEARRYINQMTSALNYMHSQNFLHRDIKLENTVLQSGGKVFIVDFGLSVDVSFLENPNMCGSPTYMAPEILLKHGITLSADIWSLGICLCYLVTGCHPYHMSFKDNYATLYFKILQGSTLPSFLSEECRDLIQRMLSVDPYNRISTEEILAHAWLERIIS</sequence>
<dbReference type="InterPro" id="IPR000719">
    <property type="entry name" value="Prot_kinase_dom"/>
</dbReference>
<name>A0A8W8J8X7_MAGGI</name>
<keyword evidence="2" id="KW-0808">Transferase</keyword>
<evidence type="ECO:0000313" key="10">
    <source>
        <dbReference type="Proteomes" id="UP000005408"/>
    </source>
</evidence>
<dbReference type="InterPro" id="IPR008271">
    <property type="entry name" value="Ser/Thr_kinase_AS"/>
</dbReference>
<feature type="domain" description="Protein kinase" evidence="8">
    <location>
        <begin position="26"/>
        <end position="279"/>
    </location>
</feature>
<evidence type="ECO:0000259" key="8">
    <source>
        <dbReference type="PROSITE" id="PS50011"/>
    </source>
</evidence>
<evidence type="ECO:0000256" key="4">
    <source>
        <dbReference type="ARBA" id="ARBA00022777"/>
    </source>
</evidence>
<evidence type="ECO:0000256" key="3">
    <source>
        <dbReference type="ARBA" id="ARBA00022741"/>
    </source>
</evidence>
<dbReference type="SUPFAM" id="SSF56112">
    <property type="entry name" value="Protein kinase-like (PK-like)"/>
    <property type="match status" value="1"/>
</dbReference>
<dbReference type="GO" id="GO:0005776">
    <property type="term" value="C:autophagosome"/>
    <property type="evidence" value="ECO:0007669"/>
    <property type="project" value="TreeGrafter"/>
</dbReference>
<keyword evidence="1 7" id="KW-0723">Serine/threonine-protein kinase</keyword>
<dbReference type="Proteomes" id="UP000005408">
    <property type="component" value="Unassembled WGS sequence"/>
</dbReference>
<evidence type="ECO:0000256" key="6">
    <source>
        <dbReference type="PROSITE-ProRule" id="PRU10141"/>
    </source>
</evidence>
<dbReference type="PANTHER" id="PTHR24348">
    <property type="entry name" value="SERINE/THREONINE-PROTEIN KINASE UNC-51-RELATED"/>
    <property type="match status" value="1"/>
</dbReference>
<dbReference type="InterPro" id="IPR017441">
    <property type="entry name" value="Protein_kinase_ATP_BS"/>
</dbReference>
<dbReference type="FunFam" id="1.10.510.10:FF:000571">
    <property type="entry name" value="Maternal embryonic leucine zipper kinase"/>
    <property type="match status" value="1"/>
</dbReference>
<evidence type="ECO:0000256" key="1">
    <source>
        <dbReference type="ARBA" id="ARBA00022527"/>
    </source>
</evidence>
<dbReference type="InterPro" id="IPR011009">
    <property type="entry name" value="Kinase-like_dom_sf"/>
</dbReference>
<dbReference type="GO" id="GO:0010506">
    <property type="term" value="P:regulation of autophagy"/>
    <property type="evidence" value="ECO:0007669"/>
    <property type="project" value="InterPro"/>
</dbReference>
<dbReference type="OMA" id="XVEELEA"/>
<dbReference type="PROSITE" id="PS50011">
    <property type="entry name" value="PROTEIN_KINASE_DOM"/>
    <property type="match status" value="1"/>
</dbReference>
<dbReference type="SMART" id="SM00220">
    <property type="entry name" value="S_TKc"/>
    <property type="match status" value="1"/>
</dbReference>
<reference evidence="9" key="1">
    <citation type="submission" date="2022-08" db="UniProtKB">
        <authorList>
            <consortium name="EnsemblMetazoa"/>
        </authorList>
    </citation>
    <scope>IDENTIFICATION</scope>
    <source>
        <strain evidence="9">05x7-T-G4-1.051#20</strain>
    </source>
</reference>
<keyword evidence="10" id="KW-1185">Reference proteome</keyword>
<keyword evidence="4" id="KW-0418">Kinase</keyword>
<dbReference type="OrthoDB" id="193931at2759"/>
<evidence type="ECO:0000256" key="7">
    <source>
        <dbReference type="RuleBase" id="RU000304"/>
    </source>
</evidence>
<protein>
    <recommendedName>
        <fullName evidence="8">Protein kinase domain-containing protein</fullName>
    </recommendedName>
</protein>
<dbReference type="EnsemblMetazoa" id="G17224.1">
    <property type="protein sequence ID" value="G17224.1:cds"/>
    <property type="gene ID" value="G17224"/>
</dbReference>
<dbReference type="GO" id="GO:0000407">
    <property type="term" value="C:phagophore assembly site"/>
    <property type="evidence" value="ECO:0007669"/>
    <property type="project" value="TreeGrafter"/>
</dbReference>
<dbReference type="InterPro" id="IPR045269">
    <property type="entry name" value="Atg1-like"/>
</dbReference>